<keyword evidence="4" id="KW-1185">Reference proteome</keyword>
<keyword evidence="1" id="KW-0378">Hydrolase</keyword>
<evidence type="ECO:0000313" key="3">
    <source>
        <dbReference type="EMBL" id="KDN70532.1"/>
    </source>
</evidence>
<dbReference type="PANTHER" id="PTHR22946">
    <property type="entry name" value="DIENELACTONE HYDROLASE DOMAIN-CONTAINING PROTEIN-RELATED"/>
    <property type="match status" value="1"/>
</dbReference>
<evidence type="ECO:0000259" key="2">
    <source>
        <dbReference type="Pfam" id="PF12146"/>
    </source>
</evidence>
<comment type="caution">
    <text evidence="3">The sequence shown here is derived from an EMBL/GenBank/DDBJ whole genome shotgun (WGS) entry which is preliminary data.</text>
</comment>
<dbReference type="AlphaFoldDB" id="A0A066XNM8"/>
<dbReference type="SUPFAM" id="SSF53474">
    <property type="entry name" value="alpha/beta-Hydrolases"/>
    <property type="match status" value="1"/>
</dbReference>
<dbReference type="eggNOG" id="ENOG502RYKB">
    <property type="taxonomic scope" value="Eukaryota"/>
</dbReference>
<dbReference type="GO" id="GO:0016788">
    <property type="term" value="F:hydrolase activity, acting on ester bonds"/>
    <property type="evidence" value="ECO:0007669"/>
    <property type="project" value="UniProtKB-ARBA"/>
</dbReference>
<dbReference type="Gene3D" id="3.40.50.1820">
    <property type="entry name" value="alpha/beta hydrolase"/>
    <property type="match status" value="1"/>
</dbReference>
<dbReference type="InterPro" id="IPR029058">
    <property type="entry name" value="AB_hydrolase_fold"/>
</dbReference>
<dbReference type="OrthoDB" id="2498029at2759"/>
<proteinExistence type="predicted"/>
<dbReference type="PANTHER" id="PTHR22946:SF9">
    <property type="entry name" value="POLYKETIDE TRANSFERASE AF380"/>
    <property type="match status" value="1"/>
</dbReference>
<evidence type="ECO:0000256" key="1">
    <source>
        <dbReference type="ARBA" id="ARBA00022801"/>
    </source>
</evidence>
<dbReference type="Pfam" id="PF12146">
    <property type="entry name" value="Hydrolase_4"/>
    <property type="match status" value="1"/>
</dbReference>
<feature type="domain" description="Serine aminopeptidase S33" evidence="2">
    <location>
        <begin position="47"/>
        <end position="141"/>
    </location>
</feature>
<protein>
    <recommendedName>
        <fullName evidence="2">Serine aminopeptidase S33 domain-containing protein</fullName>
    </recommendedName>
</protein>
<reference evidence="4" key="1">
    <citation type="journal article" date="2014" name="Genome Announc.">
        <title>Draft genome sequence of Colletotrichum sublineola, a destructive pathogen of cultivated sorghum.</title>
        <authorList>
            <person name="Baroncelli R."/>
            <person name="Sanz-Martin J.M."/>
            <person name="Rech G.E."/>
            <person name="Sukno S.A."/>
            <person name="Thon M.R."/>
        </authorList>
    </citation>
    <scope>NUCLEOTIDE SEQUENCE [LARGE SCALE GENOMIC DNA]</scope>
    <source>
        <strain evidence="4">TX430BB</strain>
    </source>
</reference>
<accession>A0A066XNM8</accession>
<dbReference type="EMBL" id="JMSE01000333">
    <property type="protein sequence ID" value="KDN70532.1"/>
    <property type="molecule type" value="Genomic_DNA"/>
</dbReference>
<dbReference type="OMA" id="ETKIALW"/>
<gene>
    <name evidence="3" type="ORF">CSUB01_05068</name>
</gene>
<name>A0A066XNM8_COLSU</name>
<dbReference type="STRING" id="1173701.A0A066XNM8"/>
<dbReference type="Proteomes" id="UP000027238">
    <property type="component" value="Unassembled WGS sequence"/>
</dbReference>
<organism evidence="3 4">
    <name type="scientific">Colletotrichum sublineola</name>
    <name type="common">Sorghum anthracnose fungus</name>
    <dbReference type="NCBI Taxonomy" id="1173701"/>
    <lineage>
        <taxon>Eukaryota</taxon>
        <taxon>Fungi</taxon>
        <taxon>Dikarya</taxon>
        <taxon>Ascomycota</taxon>
        <taxon>Pezizomycotina</taxon>
        <taxon>Sordariomycetes</taxon>
        <taxon>Hypocreomycetidae</taxon>
        <taxon>Glomerellales</taxon>
        <taxon>Glomerellaceae</taxon>
        <taxon>Colletotrichum</taxon>
        <taxon>Colletotrichum graminicola species complex</taxon>
    </lineage>
</organism>
<dbReference type="InterPro" id="IPR022742">
    <property type="entry name" value="Hydrolase_4"/>
</dbReference>
<dbReference type="PROSITE" id="PS51257">
    <property type="entry name" value="PROKAR_LIPOPROTEIN"/>
    <property type="match status" value="1"/>
</dbReference>
<sequence>MDRQTVYVPTPDGNLEAWVYLPSGHGPHPVIAMGCGIGAVKAAGLPPFASAFCKAGYAAVAFDYMPFGGSDGQPRHLVNVSDEHRDFKNMIARVKKQDTFDSTRVVAWGTSFGGMHVTRLLSEDHTITAGIAQCPCVDAFLASRLRPFLDTVRLGLLGMWDWIRSVVFQEPIYVQAAATPGSTGPALMNAPDVVDGWQLLHRDLEGETVDPYSNRIAARSVLGFPLHRPALKAGSIIAPYLIVVPSFDSVAPKAAAEEVAKIAANGELCTVPGGHFDLYSGGVGYPSNLQAQLQFLKRHIHVSS</sequence>
<dbReference type="HOGENOM" id="CLU_048587_1_0_1"/>
<evidence type="ECO:0000313" key="4">
    <source>
        <dbReference type="Proteomes" id="UP000027238"/>
    </source>
</evidence>
<dbReference type="InterPro" id="IPR050261">
    <property type="entry name" value="FrsA_esterase"/>
</dbReference>